<feature type="region of interest" description="Disordered" evidence="1">
    <location>
        <begin position="245"/>
        <end position="280"/>
    </location>
</feature>
<dbReference type="AlphaFoldDB" id="A0A9P6EFD5"/>
<proteinExistence type="predicted"/>
<organism evidence="2 3">
    <name type="scientific">Crepidotus variabilis</name>
    <dbReference type="NCBI Taxonomy" id="179855"/>
    <lineage>
        <taxon>Eukaryota</taxon>
        <taxon>Fungi</taxon>
        <taxon>Dikarya</taxon>
        <taxon>Basidiomycota</taxon>
        <taxon>Agaricomycotina</taxon>
        <taxon>Agaricomycetes</taxon>
        <taxon>Agaricomycetidae</taxon>
        <taxon>Agaricales</taxon>
        <taxon>Agaricineae</taxon>
        <taxon>Crepidotaceae</taxon>
        <taxon>Crepidotus</taxon>
    </lineage>
</organism>
<dbReference type="InterPro" id="IPR038213">
    <property type="entry name" value="IFI6/IFI27-like_sf"/>
</dbReference>
<dbReference type="OrthoDB" id="3068660at2759"/>
<evidence type="ECO:0000256" key="1">
    <source>
        <dbReference type="SAM" id="MobiDB-lite"/>
    </source>
</evidence>
<dbReference type="Gene3D" id="6.10.110.10">
    <property type="match status" value="1"/>
</dbReference>
<sequence length="280" mass="29872">MDNSEKESYTTPDNYDGANATTRHTESVAQVPRTLNRFVARMRFDKTTGELLLYPTINKAEDVDEWSSRLEKEFKDRGIPKASWPDAAILFLTDPRSHPELNMVMRQKRDERNRALASAGVEKAWDWDDFLEILKEVLIELNTLSAFAQFQEEYPTATKIAKTGLVVAGATALTPVVVIGGLNALGFTAAGVAGGSIAAGLQSAVYGGATTGIFSLCQGMAATGAVPAAISAVTSLAAGASMWRGGDPSLDPTKATRSASDGADRDDWQDGHDTTPTAVS</sequence>
<dbReference type="EMBL" id="MU157857">
    <property type="protein sequence ID" value="KAF9527878.1"/>
    <property type="molecule type" value="Genomic_DNA"/>
</dbReference>
<accession>A0A9P6EFD5</accession>
<evidence type="ECO:0000313" key="3">
    <source>
        <dbReference type="Proteomes" id="UP000807306"/>
    </source>
</evidence>
<reference evidence="2" key="1">
    <citation type="submission" date="2020-11" db="EMBL/GenBank/DDBJ databases">
        <authorList>
            <consortium name="DOE Joint Genome Institute"/>
            <person name="Ahrendt S."/>
            <person name="Riley R."/>
            <person name="Andreopoulos W."/>
            <person name="Labutti K."/>
            <person name="Pangilinan J."/>
            <person name="Ruiz-Duenas F.J."/>
            <person name="Barrasa J.M."/>
            <person name="Sanchez-Garcia M."/>
            <person name="Camarero S."/>
            <person name="Miyauchi S."/>
            <person name="Serrano A."/>
            <person name="Linde D."/>
            <person name="Babiker R."/>
            <person name="Drula E."/>
            <person name="Ayuso-Fernandez I."/>
            <person name="Pacheco R."/>
            <person name="Padilla G."/>
            <person name="Ferreira P."/>
            <person name="Barriuso J."/>
            <person name="Kellner H."/>
            <person name="Castanera R."/>
            <person name="Alfaro M."/>
            <person name="Ramirez L."/>
            <person name="Pisabarro A.G."/>
            <person name="Kuo A."/>
            <person name="Tritt A."/>
            <person name="Lipzen A."/>
            <person name="He G."/>
            <person name="Yan M."/>
            <person name="Ng V."/>
            <person name="Cullen D."/>
            <person name="Martin F."/>
            <person name="Rosso M.-N."/>
            <person name="Henrissat B."/>
            <person name="Hibbett D."/>
            <person name="Martinez A.T."/>
            <person name="Grigoriev I.V."/>
        </authorList>
    </citation>
    <scope>NUCLEOTIDE SEQUENCE</scope>
    <source>
        <strain evidence="2">CBS 506.95</strain>
    </source>
</reference>
<feature type="compositionally biased region" description="Basic and acidic residues" evidence="1">
    <location>
        <begin position="262"/>
        <end position="273"/>
    </location>
</feature>
<feature type="region of interest" description="Disordered" evidence="1">
    <location>
        <begin position="1"/>
        <end position="28"/>
    </location>
</feature>
<evidence type="ECO:0000313" key="2">
    <source>
        <dbReference type="EMBL" id="KAF9527878.1"/>
    </source>
</evidence>
<gene>
    <name evidence="2" type="ORF">CPB83DRAFT_855350</name>
</gene>
<protein>
    <submittedName>
        <fullName evidence="2">Uncharacterized protein</fullName>
    </submittedName>
</protein>
<comment type="caution">
    <text evidence="2">The sequence shown here is derived from an EMBL/GenBank/DDBJ whole genome shotgun (WGS) entry which is preliminary data.</text>
</comment>
<name>A0A9P6EFD5_9AGAR</name>
<dbReference type="Proteomes" id="UP000807306">
    <property type="component" value="Unassembled WGS sequence"/>
</dbReference>
<keyword evidence="3" id="KW-1185">Reference proteome</keyword>